<dbReference type="Gene3D" id="3.30.1330.40">
    <property type="entry name" value="RutC-like"/>
    <property type="match status" value="1"/>
</dbReference>
<dbReference type="PATRIC" id="fig|267850.7.peg.2072"/>
<protein>
    <submittedName>
        <fullName evidence="1">YoaB-like protein</fullName>
    </submittedName>
</protein>
<dbReference type="EMBL" id="JMSZ01000032">
    <property type="protein sequence ID" value="KDE38975.1"/>
    <property type="molecule type" value="Genomic_DNA"/>
</dbReference>
<evidence type="ECO:0000313" key="1">
    <source>
        <dbReference type="EMBL" id="KDE38975.1"/>
    </source>
</evidence>
<name>A0A063Y1H3_9GAMM</name>
<accession>A0A063Y1H3</accession>
<sequence>MSITYLHSNQRMSQVTIHKDTVYLAGQVASDTSAGMRGQTEQILANIDQLLAEAGTSRENLLSATVWVTDMAEFAEMNAAWDAWVTPGRPPVRACVEAQLAGPQWKVEIMVVAALPE</sequence>
<dbReference type="STRING" id="267850.ADINL_2104"/>
<organism evidence="1 2">
    <name type="scientific">Nitrincola lacisaponensis</name>
    <dbReference type="NCBI Taxonomy" id="267850"/>
    <lineage>
        <taxon>Bacteria</taxon>
        <taxon>Pseudomonadati</taxon>
        <taxon>Pseudomonadota</taxon>
        <taxon>Gammaproteobacteria</taxon>
        <taxon>Oceanospirillales</taxon>
        <taxon>Oceanospirillaceae</taxon>
        <taxon>Nitrincola</taxon>
    </lineage>
</organism>
<dbReference type="InterPro" id="IPR006175">
    <property type="entry name" value="YjgF/YER057c/UK114"/>
</dbReference>
<comment type="caution">
    <text evidence="1">The sequence shown here is derived from an EMBL/GenBank/DDBJ whole genome shotgun (WGS) entry which is preliminary data.</text>
</comment>
<dbReference type="PANTHER" id="PTHR47328:SF1">
    <property type="entry name" value="RUTC FAMILY PROTEIN YOAB"/>
    <property type="match status" value="1"/>
</dbReference>
<dbReference type="CDD" id="cd06150">
    <property type="entry name" value="YjgF_YER057c_UK114_like_2"/>
    <property type="match status" value="1"/>
</dbReference>
<dbReference type="OrthoDB" id="6899345at2"/>
<dbReference type="PANTHER" id="PTHR47328">
    <property type="match status" value="1"/>
</dbReference>
<gene>
    <name evidence="1" type="ORF">ADINL_2104</name>
</gene>
<dbReference type="AlphaFoldDB" id="A0A063Y1H3"/>
<dbReference type="RefSeq" id="WP_036547520.1">
    <property type="nucleotide sequence ID" value="NZ_JBKBNO010000004.1"/>
</dbReference>
<dbReference type="SUPFAM" id="SSF55298">
    <property type="entry name" value="YjgF-like"/>
    <property type="match status" value="1"/>
</dbReference>
<dbReference type="Proteomes" id="UP000027318">
    <property type="component" value="Unassembled WGS sequence"/>
</dbReference>
<dbReference type="InterPro" id="IPR035709">
    <property type="entry name" value="YoaB-like"/>
</dbReference>
<dbReference type="InterPro" id="IPR035959">
    <property type="entry name" value="RutC-like_sf"/>
</dbReference>
<reference evidence="1 2" key="1">
    <citation type="journal article" date="2005" name="Int. J. Syst. Evol. Microbiol.">
        <title>Nitrincola lacisaponensis gen. nov., sp. nov., a novel alkaliphilic bacterium isolated from an alkaline, saline lake.</title>
        <authorList>
            <person name="Dimitriu P.A."/>
            <person name="Shukla S.K."/>
            <person name="Conradt J."/>
            <person name="Marquez M.C."/>
            <person name="Ventosa A."/>
            <person name="Maglia A."/>
            <person name="Peyton B.M."/>
            <person name="Pinkart H.C."/>
            <person name="Mormile M.R."/>
        </authorList>
    </citation>
    <scope>NUCLEOTIDE SEQUENCE [LARGE SCALE GENOMIC DNA]</scope>
    <source>
        <strain evidence="1 2">4CA</strain>
    </source>
</reference>
<keyword evidence="2" id="KW-1185">Reference proteome</keyword>
<dbReference type="Pfam" id="PF01042">
    <property type="entry name" value="Ribonuc_L-PSP"/>
    <property type="match status" value="1"/>
</dbReference>
<evidence type="ECO:0000313" key="2">
    <source>
        <dbReference type="Proteomes" id="UP000027318"/>
    </source>
</evidence>
<proteinExistence type="predicted"/>